<reference evidence="1 2" key="2">
    <citation type="journal article" date="2019" name="Int. J. Syst. Evol. Microbiol.">
        <title>Description and complete genome sequence of Bradyrhizobium amphicarpaeae sp. nov., harbouring photosystem and nitrogen-fixation genes.</title>
        <authorList>
            <person name="Bromfield E.S.P."/>
            <person name="Cloutier S."/>
            <person name="Nguyen H.D.T."/>
        </authorList>
    </citation>
    <scope>NUCLEOTIDE SEQUENCE [LARGE SCALE GENOMIC DNA]</scope>
    <source>
        <strain evidence="1 2">39S1MB</strain>
    </source>
</reference>
<accession>A0A2U8Q2H7</accession>
<sequence length="73" mass="7868">MVRIPDCAALHPGYTHSLHRHCDELLRRSNPDGCRGDSLDCFAPLAMTACAVVLENGASRPLDRPLSQAPPSS</sequence>
<gene>
    <name evidence="1" type="ORF">CIT40_28025</name>
</gene>
<name>A0A2U8Q2H7_9BRAD</name>
<dbReference type="AlphaFoldDB" id="A0A2U8Q2H7"/>
<dbReference type="EMBL" id="CP029426">
    <property type="protein sequence ID" value="AWM03505.1"/>
    <property type="molecule type" value="Genomic_DNA"/>
</dbReference>
<evidence type="ECO:0000313" key="2">
    <source>
        <dbReference type="Proteomes" id="UP000215884"/>
    </source>
</evidence>
<evidence type="ECO:0000313" key="1">
    <source>
        <dbReference type="EMBL" id="AWM03505.1"/>
    </source>
</evidence>
<organism evidence="1 2">
    <name type="scientific">Bradyrhizobium amphicarpaeae</name>
    <dbReference type="NCBI Taxonomy" id="1404768"/>
    <lineage>
        <taxon>Bacteria</taxon>
        <taxon>Pseudomonadati</taxon>
        <taxon>Pseudomonadota</taxon>
        <taxon>Alphaproteobacteria</taxon>
        <taxon>Hyphomicrobiales</taxon>
        <taxon>Nitrobacteraceae</taxon>
        <taxon>Bradyrhizobium</taxon>
    </lineage>
</organism>
<reference evidence="1 2" key="1">
    <citation type="journal article" date="2017" name="Syst. Appl. Microbiol.">
        <title>Soybeans inoculated with root zone soils of Canadian native legumes harbour diverse and novel Bradyrhizobium spp. that possess agricultural potential.</title>
        <authorList>
            <person name="Bromfield E.S.P."/>
            <person name="Cloutier S."/>
            <person name="Tambong J.T."/>
            <person name="Tran Thi T.V."/>
        </authorList>
    </citation>
    <scope>NUCLEOTIDE SEQUENCE [LARGE SCALE GENOMIC DNA]</scope>
    <source>
        <strain evidence="1 2">39S1MB</strain>
    </source>
</reference>
<proteinExistence type="predicted"/>
<keyword evidence="2" id="KW-1185">Reference proteome</keyword>
<dbReference type="Proteomes" id="UP000215884">
    <property type="component" value="Chromosome"/>
</dbReference>
<protein>
    <submittedName>
        <fullName evidence="1">Uncharacterized protein</fullName>
    </submittedName>
</protein>